<reference evidence="2 3" key="1">
    <citation type="journal article" date="2019" name="Nat. Ecol. Evol.">
        <title>Megaphylogeny resolves global patterns of mushroom evolution.</title>
        <authorList>
            <person name="Varga T."/>
            <person name="Krizsan K."/>
            <person name="Foldi C."/>
            <person name="Dima B."/>
            <person name="Sanchez-Garcia M."/>
            <person name="Sanchez-Ramirez S."/>
            <person name="Szollosi G.J."/>
            <person name="Szarkandi J.G."/>
            <person name="Papp V."/>
            <person name="Albert L."/>
            <person name="Andreopoulos W."/>
            <person name="Angelini C."/>
            <person name="Antonin V."/>
            <person name="Barry K.W."/>
            <person name="Bougher N.L."/>
            <person name="Buchanan P."/>
            <person name="Buyck B."/>
            <person name="Bense V."/>
            <person name="Catcheside P."/>
            <person name="Chovatia M."/>
            <person name="Cooper J."/>
            <person name="Damon W."/>
            <person name="Desjardin D."/>
            <person name="Finy P."/>
            <person name="Geml J."/>
            <person name="Haridas S."/>
            <person name="Hughes K."/>
            <person name="Justo A."/>
            <person name="Karasinski D."/>
            <person name="Kautmanova I."/>
            <person name="Kiss B."/>
            <person name="Kocsube S."/>
            <person name="Kotiranta H."/>
            <person name="LaButti K.M."/>
            <person name="Lechner B.E."/>
            <person name="Liimatainen K."/>
            <person name="Lipzen A."/>
            <person name="Lukacs Z."/>
            <person name="Mihaltcheva S."/>
            <person name="Morgado L.N."/>
            <person name="Niskanen T."/>
            <person name="Noordeloos M.E."/>
            <person name="Ohm R.A."/>
            <person name="Ortiz-Santana B."/>
            <person name="Ovrebo C."/>
            <person name="Racz N."/>
            <person name="Riley R."/>
            <person name="Savchenko A."/>
            <person name="Shiryaev A."/>
            <person name="Soop K."/>
            <person name="Spirin V."/>
            <person name="Szebenyi C."/>
            <person name="Tomsovsky M."/>
            <person name="Tulloss R.E."/>
            <person name="Uehling J."/>
            <person name="Grigoriev I.V."/>
            <person name="Vagvolgyi C."/>
            <person name="Papp T."/>
            <person name="Martin F.M."/>
            <person name="Miettinen O."/>
            <person name="Hibbett D.S."/>
            <person name="Nagy L.G."/>
        </authorList>
    </citation>
    <scope>NUCLEOTIDE SEQUENCE [LARGE SCALE GENOMIC DNA]</scope>
    <source>
        <strain evidence="2 3">CBS 962.96</strain>
    </source>
</reference>
<protein>
    <submittedName>
        <fullName evidence="2">Uncharacterized protein</fullName>
    </submittedName>
</protein>
<proteinExistence type="predicted"/>
<organism evidence="2 3">
    <name type="scientific">Dendrothele bispora (strain CBS 962.96)</name>
    <dbReference type="NCBI Taxonomy" id="1314807"/>
    <lineage>
        <taxon>Eukaryota</taxon>
        <taxon>Fungi</taxon>
        <taxon>Dikarya</taxon>
        <taxon>Basidiomycota</taxon>
        <taxon>Agaricomycotina</taxon>
        <taxon>Agaricomycetes</taxon>
        <taxon>Agaricomycetidae</taxon>
        <taxon>Agaricales</taxon>
        <taxon>Agaricales incertae sedis</taxon>
        <taxon>Dendrothele</taxon>
    </lineage>
</organism>
<sequence>MSQDHESVSNSSQNRYPDGSVDPASSNGWSSSQNREWWTMMNEIPNESNSQSRSSQSQSFHRLSQTSQSQTSQSQTSHSQTSESQSQTSQSQTSQSQTSQSQTSQSQTSQSQTSQLQTFQSETSQSQSHYLSSQHSSSQHSSSQYSSSQFSSQSQSSQAQDSSQDSSRSQNRDHSLTPEQDQPSLKSPVAGSSSSQRFDPHENYLNLVSLSQVPDHENAELLAEAKYHSGFLTDAMTCKMVLGRGNRLVLGQSLLLKVKFKWSSAFSHTQSRKVTVEIYEESNREEAVAAFSLDGSFTNESFEAQLYDSPPSQPNENTDQTYFVTSNSARRNMVFVRANRDKRGQLPTSPSEVLDTAHRAALKAYVVVASKSSHPPCVSISEEQVEKRNWKDWGTFVLMKGLDFNPEFDSTFSAGSRGSGSLKLYALGIGQGV</sequence>
<accession>A0A4S8LGD9</accession>
<evidence type="ECO:0000313" key="3">
    <source>
        <dbReference type="Proteomes" id="UP000297245"/>
    </source>
</evidence>
<dbReference type="EMBL" id="ML179422">
    <property type="protein sequence ID" value="THU88087.1"/>
    <property type="molecule type" value="Genomic_DNA"/>
</dbReference>
<evidence type="ECO:0000256" key="1">
    <source>
        <dbReference type="SAM" id="MobiDB-lite"/>
    </source>
</evidence>
<keyword evidence="3" id="KW-1185">Reference proteome</keyword>
<feature type="compositionally biased region" description="Polar residues" evidence="1">
    <location>
        <begin position="177"/>
        <end position="197"/>
    </location>
</feature>
<dbReference type="AlphaFoldDB" id="A0A4S8LGD9"/>
<name>A0A4S8LGD9_DENBC</name>
<feature type="region of interest" description="Disordered" evidence="1">
    <location>
        <begin position="1"/>
        <end position="198"/>
    </location>
</feature>
<feature type="compositionally biased region" description="Polar residues" evidence="1">
    <location>
        <begin position="23"/>
        <end position="36"/>
    </location>
</feature>
<dbReference type="Proteomes" id="UP000297245">
    <property type="component" value="Unassembled WGS sequence"/>
</dbReference>
<gene>
    <name evidence="2" type="ORF">K435DRAFT_803761</name>
</gene>
<evidence type="ECO:0000313" key="2">
    <source>
        <dbReference type="EMBL" id="THU88087.1"/>
    </source>
</evidence>
<feature type="compositionally biased region" description="Low complexity" evidence="1">
    <location>
        <begin position="48"/>
        <end position="169"/>
    </location>
</feature>